<comment type="caution">
    <text evidence="1">The sequence shown here is derived from an EMBL/GenBank/DDBJ whole genome shotgun (WGS) entry which is preliminary data.</text>
</comment>
<name>A0A9D2LKT6_9FIRM</name>
<organism evidence="1 2">
    <name type="scientific">Candidatus Oscillibacter excrementigallinarum</name>
    <dbReference type="NCBI Taxonomy" id="2838716"/>
    <lineage>
        <taxon>Bacteria</taxon>
        <taxon>Bacillati</taxon>
        <taxon>Bacillota</taxon>
        <taxon>Clostridia</taxon>
        <taxon>Eubacteriales</taxon>
        <taxon>Oscillospiraceae</taxon>
        <taxon>Oscillibacter</taxon>
    </lineage>
</organism>
<gene>
    <name evidence="1" type="ORF">H9787_11750</name>
</gene>
<evidence type="ECO:0000313" key="1">
    <source>
        <dbReference type="EMBL" id="HJB14367.1"/>
    </source>
</evidence>
<proteinExistence type="predicted"/>
<dbReference type="AlphaFoldDB" id="A0A9D2LKT6"/>
<dbReference type="EMBL" id="DWZJ01000106">
    <property type="protein sequence ID" value="HJB14367.1"/>
    <property type="molecule type" value="Genomic_DNA"/>
</dbReference>
<reference evidence="1" key="2">
    <citation type="submission" date="2021-04" db="EMBL/GenBank/DDBJ databases">
        <authorList>
            <person name="Gilroy R."/>
        </authorList>
    </citation>
    <scope>NUCLEOTIDE SEQUENCE</scope>
    <source>
        <strain evidence="1">ChiBcec18-1249</strain>
    </source>
</reference>
<reference evidence="1" key="1">
    <citation type="journal article" date="2021" name="PeerJ">
        <title>Extensive microbial diversity within the chicken gut microbiome revealed by metagenomics and culture.</title>
        <authorList>
            <person name="Gilroy R."/>
            <person name="Ravi A."/>
            <person name="Getino M."/>
            <person name="Pursley I."/>
            <person name="Horton D.L."/>
            <person name="Alikhan N.F."/>
            <person name="Baker D."/>
            <person name="Gharbi K."/>
            <person name="Hall N."/>
            <person name="Watson M."/>
            <person name="Adriaenssens E.M."/>
            <person name="Foster-Nyarko E."/>
            <person name="Jarju S."/>
            <person name="Secka A."/>
            <person name="Antonio M."/>
            <person name="Oren A."/>
            <person name="Chaudhuri R.R."/>
            <person name="La Ragione R."/>
            <person name="Hildebrand F."/>
            <person name="Pallen M.J."/>
        </authorList>
    </citation>
    <scope>NUCLEOTIDE SEQUENCE</scope>
    <source>
        <strain evidence="1">ChiBcec18-1249</strain>
    </source>
</reference>
<sequence length="67" mass="7881">MKEFTSIPENPDMEELKSRLDRIESLLQRLPEIQAAVFLQMQEELEDAHRRGLKSSDIWVICPPESR</sequence>
<accession>A0A9D2LKT6</accession>
<evidence type="ECO:0000313" key="2">
    <source>
        <dbReference type="Proteomes" id="UP000823824"/>
    </source>
</evidence>
<dbReference type="Proteomes" id="UP000823824">
    <property type="component" value="Unassembled WGS sequence"/>
</dbReference>
<protein>
    <submittedName>
        <fullName evidence="1">Uncharacterized protein</fullName>
    </submittedName>
</protein>